<protein>
    <submittedName>
        <fullName evidence="1">Domain of uncharacterized function (DUF2825)</fullName>
    </submittedName>
</protein>
<sequence>MQRHKVTVYPRSRGEHINAFAQIAVSGGLSPLSRGTQQGDIYEAKNWRFIPALAGNTPQPSFSTSRSSVYPRSRGEHSVCYPPGFQRIGLSPLSRGTHYPFLIKNDLGRFIPALAGNTNAAAQLLEYAAVYPRSRGEHLYNVAIASVKDGLSPLSRGTRVSIVCN</sequence>
<accession>A0A6D2G933</accession>
<evidence type="ECO:0000313" key="1">
    <source>
        <dbReference type="EMBL" id="VEA02659.1"/>
    </source>
</evidence>
<evidence type="ECO:0000313" key="2">
    <source>
        <dbReference type="Proteomes" id="UP000267858"/>
    </source>
</evidence>
<proteinExistence type="predicted"/>
<reference evidence="1 2" key="1">
    <citation type="submission" date="2018-12" db="EMBL/GenBank/DDBJ databases">
        <authorList>
            <consortium name="Pathogen Informatics"/>
        </authorList>
    </citation>
    <scope>NUCLEOTIDE SEQUENCE [LARGE SCALE GENOMIC DNA]</scope>
    <source>
        <strain evidence="1 2">NCTC5773</strain>
    </source>
</reference>
<dbReference type="AntiFam" id="ANF00006">
    <property type="entry name" value="Translation of CRISPR region"/>
</dbReference>
<dbReference type="Proteomes" id="UP000267858">
    <property type="component" value="Chromosome"/>
</dbReference>
<gene>
    <name evidence="1" type="ORF">NCTC5773_02281</name>
</gene>
<organism evidence="1 2">
    <name type="scientific">Salmonella enterica subsp. salamae</name>
    <dbReference type="NCBI Taxonomy" id="59202"/>
    <lineage>
        <taxon>Bacteria</taxon>
        <taxon>Pseudomonadati</taxon>
        <taxon>Pseudomonadota</taxon>
        <taxon>Gammaproteobacteria</taxon>
        <taxon>Enterobacterales</taxon>
        <taxon>Enterobacteriaceae</taxon>
        <taxon>Salmonella</taxon>
    </lineage>
</organism>
<dbReference type="AlphaFoldDB" id="A0A6D2G933"/>
<dbReference type="EMBL" id="LR134141">
    <property type="protein sequence ID" value="VEA02659.1"/>
    <property type="molecule type" value="Genomic_DNA"/>
</dbReference>
<dbReference type="AntiFam" id="ANF00057">
    <property type="entry name" value="Translation of E. coli type CRISPR repeat"/>
</dbReference>
<name>A0A6D2G933_SALER</name>